<dbReference type="InterPro" id="IPR019433">
    <property type="entry name" value="GPI_ManTrfase_II_coact_Pga1"/>
</dbReference>
<dbReference type="PANTHER" id="PTHR28022">
    <property type="entry name" value="GPI MANNOSYLTRANSFERASE 2 SUBUNIT PGA1"/>
    <property type="match status" value="1"/>
</dbReference>
<dbReference type="OrthoDB" id="3360032at2759"/>
<reference evidence="3 4" key="1">
    <citation type="submission" date="2017-03" db="EMBL/GenBank/DDBJ databases">
        <title>Genomes of endolithic fungi from Antarctica.</title>
        <authorList>
            <person name="Coleine C."/>
            <person name="Masonjones S."/>
            <person name="Stajich J.E."/>
        </authorList>
    </citation>
    <scope>NUCLEOTIDE SEQUENCE [LARGE SCALE GENOMIC DNA]</scope>
    <source>
        <strain evidence="3 4">CCFEE 6315</strain>
    </source>
</reference>
<protein>
    <submittedName>
        <fullName evidence="3">Uncharacterized protein</fullName>
    </submittedName>
</protein>
<feature type="signal peptide" evidence="2">
    <location>
        <begin position="1"/>
        <end position="19"/>
    </location>
</feature>
<dbReference type="GO" id="GO:0005789">
    <property type="term" value="C:endoplasmic reticulum membrane"/>
    <property type="evidence" value="ECO:0007669"/>
    <property type="project" value="TreeGrafter"/>
</dbReference>
<keyword evidence="4" id="KW-1185">Reference proteome</keyword>
<dbReference type="GO" id="GO:0031501">
    <property type="term" value="C:mannosyltransferase complex"/>
    <property type="evidence" value="ECO:0007669"/>
    <property type="project" value="TreeGrafter"/>
</dbReference>
<feature type="chain" id="PRO_5021007552" evidence="2">
    <location>
        <begin position="20"/>
        <end position="225"/>
    </location>
</feature>
<proteinExistence type="predicted"/>
<organism evidence="3 4">
    <name type="scientific">Salinomyces thailandicus</name>
    <dbReference type="NCBI Taxonomy" id="706561"/>
    <lineage>
        <taxon>Eukaryota</taxon>
        <taxon>Fungi</taxon>
        <taxon>Dikarya</taxon>
        <taxon>Ascomycota</taxon>
        <taxon>Pezizomycotina</taxon>
        <taxon>Dothideomycetes</taxon>
        <taxon>Dothideomycetidae</taxon>
        <taxon>Mycosphaerellales</taxon>
        <taxon>Teratosphaeriaceae</taxon>
        <taxon>Salinomyces</taxon>
    </lineage>
</organism>
<keyword evidence="1" id="KW-0812">Transmembrane</keyword>
<comment type="caution">
    <text evidence="3">The sequence shown here is derived from an EMBL/GenBank/DDBJ whole genome shotgun (WGS) entry which is preliminary data.</text>
</comment>
<accession>A0A4U0TPQ1</accession>
<feature type="transmembrane region" description="Helical" evidence="1">
    <location>
        <begin position="195"/>
        <end position="213"/>
    </location>
</feature>
<evidence type="ECO:0000256" key="2">
    <source>
        <dbReference type="SAM" id="SignalP"/>
    </source>
</evidence>
<name>A0A4U0TPQ1_9PEZI</name>
<dbReference type="GO" id="GO:0006506">
    <property type="term" value="P:GPI anchor biosynthetic process"/>
    <property type="evidence" value="ECO:0007669"/>
    <property type="project" value="TreeGrafter"/>
</dbReference>
<evidence type="ECO:0000313" key="3">
    <source>
        <dbReference type="EMBL" id="TKA24061.1"/>
    </source>
</evidence>
<evidence type="ECO:0000313" key="4">
    <source>
        <dbReference type="Proteomes" id="UP000308549"/>
    </source>
</evidence>
<dbReference type="AlphaFoldDB" id="A0A4U0TPQ1"/>
<dbReference type="PANTHER" id="PTHR28022:SF1">
    <property type="entry name" value="GPI MANNOSYLTRANSFERASE 2 SUBUNIT PGA1"/>
    <property type="match status" value="1"/>
</dbReference>
<keyword evidence="1" id="KW-1133">Transmembrane helix</keyword>
<keyword evidence="1" id="KW-0472">Membrane</keyword>
<dbReference type="GO" id="GO:0000030">
    <property type="term" value="F:mannosyltransferase activity"/>
    <property type="evidence" value="ECO:0007669"/>
    <property type="project" value="TreeGrafter"/>
</dbReference>
<keyword evidence="2" id="KW-0732">Signal</keyword>
<evidence type="ECO:0000256" key="1">
    <source>
        <dbReference type="SAM" id="Phobius"/>
    </source>
</evidence>
<gene>
    <name evidence="3" type="ORF">B0A50_06952</name>
</gene>
<sequence length="225" mass="24900">MNLWPCLALLLQFAITANANTEKIVFSAPPTSSIPDAGPSFNNLDLYSLSPERLSVRLALPVAFPEDPLPKGLDSWYLLESLHPGQRYEVRICWAAIQPTAFTIDTFEPQQVFDTPHLITSLAAYSEAHALPASAKIKPRTPGSQQSLLFLRVQSAADYYTTNETLMLHPPLVDVDIILDPYLGNIFPQSLLPTGVYIIVLAAGSWWLSGAIWKRLFSAPKQHTD</sequence>
<dbReference type="EMBL" id="NAJL01000048">
    <property type="protein sequence ID" value="TKA24061.1"/>
    <property type="molecule type" value="Genomic_DNA"/>
</dbReference>
<dbReference type="Proteomes" id="UP000308549">
    <property type="component" value="Unassembled WGS sequence"/>
</dbReference>